<dbReference type="AlphaFoldDB" id="A0A645CY83"/>
<organism evidence="1">
    <name type="scientific">bioreactor metagenome</name>
    <dbReference type="NCBI Taxonomy" id="1076179"/>
    <lineage>
        <taxon>unclassified sequences</taxon>
        <taxon>metagenomes</taxon>
        <taxon>ecological metagenomes</taxon>
    </lineage>
</organism>
<name>A0A645CY83_9ZZZZ</name>
<comment type="caution">
    <text evidence="1">The sequence shown here is derived from an EMBL/GenBank/DDBJ whole genome shotgun (WGS) entry which is preliminary data.</text>
</comment>
<accession>A0A645CY83</accession>
<evidence type="ECO:0000313" key="1">
    <source>
        <dbReference type="EMBL" id="MPM82170.1"/>
    </source>
</evidence>
<reference evidence="1" key="1">
    <citation type="submission" date="2019-08" db="EMBL/GenBank/DDBJ databases">
        <authorList>
            <person name="Kucharzyk K."/>
            <person name="Murdoch R.W."/>
            <person name="Higgins S."/>
            <person name="Loffler F."/>
        </authorList>
    </citation>
    <scope>NUCLEOTIDE SEQUENCE</scope>
</reference>
<sequence>MAETLRNAPGLGAFERDFPKRRRFRVDHLFPQRVDDSFRLGVQTAFAHGLQHIALEIGFGGNGAGIDQRPGEIIVIFRKQVECQQQRGGMDTECLIAEARPVAVAETPVRRIPEHFHHGFANRGALAAVILLPHRIDMELRRLVTGGHAQGVEQRAVAFDFDLGVGVAKVDEVPPDFVIGDQNIALSQPVVFPHDVVDRLRHFAAYRFVAAVHVVIVNSHQPQARHARKKERIARRINRGHVAVVMEPVDRQRKTMADQFRIGGQHEIIKP</sequence>
<gene>
    <name evidence="1" type="ORF">SDC9_129231</name>
</gene>
<protein>
    <submittedName>
        <fullName evidence="1">Uncharacterized protein</fullName>
    </submittedName>
</protein>
<proteinExistence type="predicted"/>
<dbReference type="EMBL" id="VSSQ01031330">
    <property type="protein sequence ID" value="MPM82170.1"/>
    <property type="molecule type" value="Genomic_DNA"/>
</dbReference>